<sequence>MRMWMLPPESLCRRHLLGEHVELHMLLGAMRRGTNLRGFLEGGLIDPRRLYERHEQLAREMERRGYHHRSPLDEAECRAAARRYEGTHARVDAEANARELKRRCPDCARRLLSS</sequence>
<protein>
    <submittedName>
        <fullName evidence="1">Pyrimidine dimer DNA glycosylase/endonuclease V</fullName>
    </submittedName>
</protein>
<dbReference type="SUPFAM" id="SSF47077">
    <property type="entry name" value="T4 endonuclease V"/>
    <property type="match status" value="1"/>
</dbReference>
<organism evidence="1 2">
    <name type="scientific">Candidatus Bilophila faecipullorum</name>
    <dbReference type="NCBI Taxonomy" id="2838482"/>
    <lineage>
        <taxon>Bacteria</taxon>
        <taxon>Pseudomonadati</taxon>
        <taxon>Thermodesulfobacteriota</taxon>
        <taxon>Desulfovibrionia</taxon>
        <taxon>Desulfovibrionales</taxon>
        <taxon>Desulfovibrionaceae</taxon>
        <taxon>Bilophila</taxon>
    </lineage>
</organism>
<accession>A0A9D1QZF6</accession>
<comment type="caution">
    <text evidence="1">The sequence shown here is derived from an EMBL/GenBank/DDBJ whole genome shotgun (WGS) entry which is preliminary data.</text>
</comment>
<dbReference type="EMBL" id="DXGI01000173">
    <property type="protein sequence ID" value="HIW78454.1"/>
    <property type="molecule type" value="Genomic_DNA"/>
</dbReference>
<dbReference type="InterPro" id="IPR004260">
    <property type="entry name" value="Pyr-dimer_DNA_glycosylase"/>
</dbReference>
<dbReference type="InterPro" id="IPR024796">
    <property type="entry name" value="T4_endonuc_V"/>
</dbReference>
<evidence type="ECO:0000313" key="1">
    <source>
        <dbReference type="EMBL" id="HIW78454.1"/>
    </source>
</evidence>
<dbReference type="Pfam" id="PF03013">
    <property type="entry name" value="Pyr_excise"/>
    <property type="match status" value="1"/>
</dbReference>
<name>A0A9D1QZF6_9BACT</name>
<reference evidence="1" key="2">
    <citation type="submission" date="2021-04" db="EMBL/GenBank/DDBJ databases">
        <authorList>
            <person name="Gilroy R."/>
        </authorList>
    </citation>
    <scope>NUCLEOTIDE SEQUENCE</scope>
    <source>
        <strain evidence="1">ChiSxjej5B17-1746</strain>
    </source>
</reference>
<dbReference type="AlphaFoldDB" id="A0A9D1QZF6"/>
<gene>
    <name evidence="1" type="ORF">H9874_04830</name>
</gene>
<dbReference type="Gene3D" id="1.10.440.10">
    <property type="entry name" value="T4 endonuclease V"/>
    <property type="match status" value="1"/>
</dbReference>
<dbReference type="Proteomes" id="UP000824264">
    <property type="component" value="Unassembled WGS sequence"/>
</dbReference>
<proteinExistence type="predicted"/>
<reference evidence="1" key="1">
    <citation type="journal article" date="2021" name="PeerJ">
        <title>Extensive microbial diversity within the chicken gut microbiome revealed by metagenomics and culture.</title>
        <authorList>
            <person name="Gilroy R."/>
            <person name="Ravi A."/>
            <person name="Getino M."/>
            <person name="Pursley I."/>
            <person name="Horton D.L."/>
            <person name="Alikhan N.F."/>
            <person name="Baker D."/>
            <person name="Gharbi K."/>
            <person name="Hall N."/>
            <person name="Watson M."/>
            <person name="Adriaenssens E.M."/>
            <person name="Foster-Nyarko E."/>
            <person name="Jarju S."/>
            <person name="Secka A."/>
            <person name="Antonio M."/>
            <person name="Oren A."/>
            <person name="Chaudhuri R.R."/>
            <person name="La Ragione R."/>
            <person name="Hildebrand F."/>
            <person name="Pallen M.J."/>
        </authorList>
    </citation>
    <scope>NUCLEOTIDE SEQUENCE</scope>
    <source>
        <strain evidence="1">ChiSxjej5B17-1746</strain>
    </source>
</reference>
<evidence type="ECO:0000313" key="2">
    <source>
        <dbReference type="Proteomes" id="UP000824264"/>
    </source>
</evidence>